<comment type="similarity">
    <text evidence="1 9">Belongs to the endoribonuclease YbeY family.</text>
</comment>
<dbReference type="GO" id="GO:0004521">
    <property type="term" value="F:RNA endonuclease activity"/>
    <property type="evidence" value="ECO:0007669"/>
    <property type="project" value="UniProtKB-UniRule"/>
</dbReference>
<dbReference type="EMBL" id="AP028654">
    <property type="protein sequence ID" value="BEP29675.1"/>
    <property type="molecule type" value="Genomic_DNA"/>
</dbReference>
<evidence type="ECO:0000256" key="8">
    <source>
        <dbReference type="ARBA" id="ARBA00022833"/>
    </source>
</evidence>
<dbReference type="GO" id="GO:0006364">
    <property type="term" value="P:rRNA processing"/>
    <property type="evidence" value="ECO:0007669"/>
    <property type="project" value="UniProtKB-UniRule"/>
</dbReference>
<evidence type="ECO:0000313" key="11">
    <source>
        <dbReference type="Proteomes" id="UP001321786"/>
    </source>
</evidence>
<evidence type="ECO:0000256" key="5">
    <source>
        <dbReference type="ARBA" id="ARBA00022723"/>
    </source>
</evidence>
<dbReference type="PANTHER" id="PTHR46986:SF1">
    <property type="entry name" value="ENDORIBONUCLEASE YBEY, CHLOROPLASTIC"/>
    <property type="match status" value="1"/>
</dbReference>
<proteinExistence type="inferred from homology"/>
<evidence type="ECO:0000256" key="9">
    <source>
        <dbReference type="HAMAP-Rule" id="MF_00009"/>
    </source>
</evidence>
<dbReference type="Gene3D" id="3.40.390.30">
    <property type="entry name" value="Metalloproteases ('zincins'), catalytic domain"/>
    <property type="match status" value="1"/>
</dbReference>
<comment type="cofactor">
    <cofactor evidence="9">
        <name>Zn(2+)</name>
        <dbReference type="ChEBI" id="CHEBI:29105"/>
    </cofactor>
    <text evidence="9">Binds 1 zinc ion.</text>
</comment>
<dbReference type="HAMAP" id="MF_00009">
    <property type="entry name" value="Endoribonucl_YbeY"/>
    <property type="match status" value="1"/>
</dbReference>
<evidence type="ECO:0000256" key="1">
    <source>
        <dbReference type="ARBA" id="ARBA00010875"/>
    </source>
</evidence>
<dbReference type="InterPro" id="IPR023091">
    <property type="entry name" value="MetalPrtase_cat_dom_sf_prd"/>
</dbReference>
<evidence type="ECO:0000256" key="4">
    <source>
        <dbReference type="ARBA" id="ARBA00022722"/>
    </source>
</evidence>
<dbReference type="SUPFAM" id="SSF55486">
    <property type="entry name" value="Metalloproteases ('zincins'), catalytic domain"/>
    <property type="match status" value="1"/>
</dbReference>
<feature type="binding site" evidence="9">
    <location>
        <position position="125"/>
    </location>
    <ligand>
        <name>Zn(2+)</name>
        <dbReference type="ChEBI" id="CHEBI:29105"/>
        <note>catalytic</note>
    </ligand>
</feature>
<evidence type="ECO:0000256" key="2">
    <source>
        <dbReference type="ARBA" id="ARBA00022517"/>
    </source>
</evidence>
<organism evidence="10 11">
    <name type="scientific">Helicovermis profundi</name>
    <dbReference type="NCBI Taxonomy" id="3065157"/>
    <lineage>
        <taxon>Bacteria</taxon>
        <taxon>Bacillati</taxon>
        <taxon>Bacillota</taxon>
        <taxon>Clostridia</taxon>
        <taxon>Helicovermis</taxon>
    </lineage>
</organism>
<keyword evidence="9" id="KW-0963">Cytoplasm</keyword>
<keyword evidence="4 9" id="KW-0540">Nuclease</keyword>
<evidence type="ECO:0000256" key="6">
    <source>
        <dbReference type="ARBA" id="ARBA00022759"/>
    </source>
</evidence>
<dbReference type="RefSeq" id="WP_338535296.1">
    <property type="nucleotide sequence ID" value="NZ_AP028654.1"/>
</dbReference>
<evidence type="ECO:0000256" key="3">
    <source>
        <dbReference type="ARBA" id="ARBA00022552"/>
    </source>
</evidence>
<accession>A0AAU9EX46</accession>
<dbReference type="InterPro" id="IPR002036">
    <property type="entry name" value="YbeY"/>
</dbReference>
<dbReference type="PANTHER" id="PTHR46986">
    <property type="entry name" value="ENDORIBONUCLEASE YBEY, CHLOROPLASTIC"/>
    <property type="match status" value="1"/>
</dbReference>
<comment type="function">
    <text evidence="9">Single strand-specific metallo-endoribonuclease involved in late-stage 70S ribosome quality control and in maturation of the 3' terminus of the 16S rRNA.</text>
</comment>
<evidence type="ECO:0000256" key="7">
    <source>
        <dbReference type="ARBA" id="ARBA00022801"/>
    </source>
</evidence>
<comment type="subcellular location">
    <subcellularLocation>
        <location evidence="9">Cytoplasm</location>
    </subcellularLocation>
</comment>
<dbReference type="GO" id="GO:0004222">
    <property type="term" value="F:metalloendopeptidase activity"/>
    <property type="evidence" value="ECO:0007669"/>
    <property type="project" value="InterPro"/>
</dbReference>
<gene>
    <name evidence="9 10" type="primary">ybeY</name>
    <name evidence="10" type="ORF">HLPR_20060</name>
</gene>
<sequence length="155" mass="18268">MVNLDIENSQSAYEIDEVMIKKLTETVEMAIWVEGLEEFNIEVSMNIVTNEMIKKLNKEYRNIDSVTDVLSFHQYDSIKDSDELDENLFLGDIVISAERAYAQSIEYNHSFLRELCYLAVHSMFHLFGYDHMNEIDKKEMRELEEETLKKLGINR</sequence>
<keyword evidence="6 9" id="KW-0255">Endonuclease</keyword>
<keyword evidence="2 9" id="KW-0690">Ribosome biogenesis</keyword>
<protein>
    <recommendedName>
        <fullName evidence="9">Endoribonuclease YbeY</fullName>
        <ecNumber evidence="9">3.1.-.-</ecNumber>
    </recommendedName>
</protein>
<dbReference type="NCBIfam" id="TIGR00043">
    <property type="entry name" value="rRNA maturation RNase YbeY"/>
    <property type="match status" value="1"/>
</dbReference>
<name>A0AAU9EX46_9FIRM</name>
<dbReference type="GO" id="GO:0005737">
    <property type="term" value="C:cytoplasm"/>
    <property type="evidence" value="ECO:0007669"/>
    <property type="project" value="UniProtKB-SubCell"/>
</dbReference>
<feature type="binding site" evidence="9">
    <location>
        <position position="131"/>
    </location>
    <ligand>
        <name>Zn(2+)</name>
        <dbReference type="ChEBI" id="CHEBI:29105"/>
        <note>catalytic</note>
    </ligand>
</feature>
<keyword evidence="5 9" id="KW-0479">Metal-binding</keyword>
<keyword evidence="11" id="KW-1185">Reference proteome</keyword>
<keyword evidence="8 9" id="KW-0862">Zinc</keyword>
<dbReference type="EC" id="3.1.-.-" evidence="9"/>
<dbReference type="Pfam" id="PF02130">
    <property type="entry name" value="YbeY"/>
    <property type="match status" value="1"/>
</dbReference>
<keyword evidence="7 9" id="KW-0378">Hydrolase</keyword>
<keyword evidence="3 9" id="KW-0698">rRNA processing</keyword>
<dbReference type="Proteomes" id="UP001321786">
    <property type="component" value="Chromosome"/>
</dbReference>
<dbReference type="AlphaFoldDB" id="A0AAU9EX46"/>
<feature type="binding site" evidence="9">
    <location>
        <position position="121"/>
    </location>
    <ligand>
        <name>Zn(2+)</name>
        <dbReference type="ChEBI" id="CHEBI:29105"/>
        <note>catalytic</note>
    </ligand>
</feature>
<dbReference type="KEGG" id="hprf:HLPR_20060"/>
<evidence type="ECO:0000313" key="10">
    <source>
        <dbReference type="EMBL" id="BEP29675.1"/>
    </source>
</evidence>
<dbReference type="GO" id="GO:0008270">
    <property type="term" value="F:zinc ion binding"/>
    <property type="evidence" value="ECO:0007669"/>
    <property type="project" value="UniProtKB-UniRule"/>
</dbReference>
<reference evidence="10 11" key="1">
    <citation type="submission" date="2023-08" db="EMBL/GenBank/DDBJ databases">
        <title>Helicovermis profunda gen. nov., sp. nov., a novel mesophilic, fermentative bacterium within the Bacillota from a deep-sea hydrothermal vent chimney.</title>
        <authorList>
            <person name="Miyazaki U."/>
            <person name="Mizutani D."/>
            <person name="Hashimoto Y."/>
            <person name="Tame A."/>
            <person name="Sawayama S."/>
            <person name="Miyazaki J."/>
            <person name="Takai K."/>
            <person name="Nakagawa S."/>
        </authorList>
    </citation>
    <scope>NUCLEOTIDE SEQUENCE [LARGE SCALE GENOMIC DNA]</scope>
    <source>
        <strain evidence="10 11">S502</strain>
    </source>
</reference>